<dbReference type="PANTHER" id="PTHR42776">
    <property type="entry name" value="SERINE PEPTIDASE S9 FAMILY MEMBER"/>
    <property type="match status" value="1"/>
</dbReference>
<feature type="compositionally biased region" description="Polar residues" evidence="2">
    <location>
        <begin position="162"/>
        <end position="176"/>
    </location>
</feature>
<dbReference type="HOGENOM" id="CLU_330629_0_0_9"/>
<dbReference type="PANTHER" id="PTHR42776:SF27">
    <property type="entry name" value="DIPEPTIDYL PEPTIDASE FAMILY MEMBER 6"/>
    <property type="match status" value="1"/>
</dbReference>
<organism evidence="4 5">
    <name type="scientific">Syntrophomonas wolfei subsp. wolfei (strain DSM 2245B / Goettingen)</name>
    <dbReference type="NCBI Taxonomy" id="335541"/>
    <lineage>
        <taxon>Bacteria</taxon>
        <taxon>Bacillati</taxon>
        <taxon>Bacillota</taxon>
        <taxon>Clostridia</taxon>
        <taxon>Eubacteriales</taxon>
        <taxon>Syntrophomonadaceae</taxon>
        <taxon>Syntrophomonas</taxon>
    </lineage>
</organism>
<evidence type="ECO:0000313" key="4">
    <source>
        <dbReference type="EMBL" id="ABI69787.1"/>
    </source>
</evidence>
<protein>
    <submittedName>
        <fullName evidence="4">Dipeptidyl aminopeptidases/acylaminoacyl-peptidases-like protein</fullName>
    </submittedName>
</protein>
<dbReference type="Pfam" id="PF00326">
    <property type="entry name" value="Peptidase_S9"/>
    <property type="match status" value="1"/>
</dbReference>
<evidence type="ECO:0000256" key="2">
    <source>
        <dbReference type="SAM" id="MobiDB-lite"/>
    </source>
</evidence>
<dbReference type="InterPro" id="IPR001375">
    <property type="entry name" value="Peptidase_S9_cat"/>
</dbReference>
<dbReference type="eggNOG" id="COG1506">
    <property type="taxonomic scope" value="Bacteria"/>
</dbReference>
<accession>Q0AU17</accession>
<feature type="compositionally biased region" description="Polar residues" evidence="2">
    <location>
        <begin position="102"/>
        <end position="118"/>
    </location>
</feature>
<dbReference type="GO" id="GO:0004252">
    <property type="term" value="F:serine-type endopeptidase activity"/>
    <property type="evidence" value="ECO:0007669"/>
    <property type="project" value="TreeGrafter"/>
</dbReference>
<evidence type="ECO:0000256" key="1">
    <source>
        <dbReference type="ARBA" id="ARBA00022801"/>
    </source>
</evidence>
<keyword evidence="1" id="KW-0378">Hydrolase</keyword>
<dbReference type="AlphaFoldDB" id="Q0AU17"/>
<evidence type="ECO:0000313" key="5">
    <source>
        <dbReference type="Proteomes" id="UP000001968"/>
    </source>
</evidence>
<dbReference type="OrthoDB" id="108903at2"/>
<feature type="domain" description="Peptidase S9 prolyl oligopeptidase catalytic" evidence="3">
    <location>
        <begin position="653"/>
        <end position="853"/>
    </location>
</feature>
<dbReference type="ESTHER" id="9firm-q3ger7">
    <property type="family name" value="Prolyl_oligopeptidase_S9"/>
</dbReference>
<dbReference type="GO" id="GO:0004177">
    <property type="term" value="F:aminopeptidase activity"/>
    <property type="evidence" value="ECO:0007669"/>
    <property type="project" value="UniProtKB-KW"/>
</dbReference>
<feature type="region of interest" description="Disordered" evidence="2">
    <location>
        <begin position="102"/>
        <end position="176"/>
    </location>
</feature>
<dbReference type="KEGG" id="swo:Swol_2498"/>
<dbReference type="Gene3D" id="3.40.50.1820">
    <property type="entry name" value="alpha/beta hydrolase"/>
    <property type="match status" value="1"/>
</dbReference>
<dbReference type="InterPro" id="IPR029058">
    <property type="entry name" value="AB_hydrolase_fold"/>
</dbReference>
<dbReference type="EMBL" id="CP000448">
    <property type="protein sequence ID" value="ABI69787.1"/>
    <property type="molecule type" value="Genomic_DNA"/>
</dbReference>
<keyword evidence="4" id="KW-0031">Aminopeptidase</keyword>
<keyword evidence="4" id="KW-0645">Protease</keyword>
<dbReference type="STRING" id="335541.Swol_2498"/>
<sequence>MTSGQVFGALASQYTVSSQDTDEESITGNKFSQIANRNNYSDLTAAQSSPQPWYKTAEKKKDKIKVYMPWGVVTINGSFWSNYSSSSGSGMSLLQGEGSLTSGAVTRNLSPGQSSVSASDGRPPSLPHLMSPSEAREWTQQRHWLGERAAEMQGQQEAGEPSSGSQEQGNDPGSNLLTYKLDQALAQAEQTAAGAPSGSSGGSGKQTPDSFIDMETFLKMAIPYITFEQGEDPAYIAQKQGFIKDEPKGEVYRDDILYSLLRMTYVPIPPNADLLQLAKEYGIISAKDKTIPEENIKITANTALQMMVNARNTWYERLEAEKPAEPLNLINYYISNSTYTYPQFMFSDDGQVLWYTVRGGLKAINVSDASESDRVPRSCSPKEEYPAQDGETAINVYDNSGVLRAVSIEVAKRRNYVTDKYILYREGPEKPWKRLIEFDLSLTRDYEIIGFSADNTKMIVKTNFYDNYASLYQVDPETMSRELIYHNSHADVAVELVSVLAGTPVVSLKNPETGELLTAIYIDDKTRLVCLRDEMATIMDNVRADLGENQFPVAISPDFDYLVLLHRDDRDYGSYRLYNVESRKDTLLLSSDIPIKDVGHSYPVSFKASDGHTVFGYLTLPPGKSPRNLPLIVNVHGGPQARYVWTPNEYALLASNLDIGVLSVDFRFSIGYGNEYSDSASKNMPLAQQDVFESVNWAINNGIADPECIGIMGHSYGGYISFYQAAVHPDVYKAVISLMGVWDWTDLGLELIQDDPVPDYHRCSAPEPYTELAQVLSPSSYADKLKSPILIIYAGQDDAVYPSQNIRAIKELTEAGNTPQVLYLPDSGHTPDTLENITAVFEEIKSFLDEQMKANPWIISRRNASEN</sequence>
<feature type="compositionally biased region" description="Basic and acidic residues" evidence="2">
    <location>
        <begin position="134"/>
        <end position="150"/>
    </location>
</feature>
<proteinExistence type="predicted"/>
<dbReference type="SUPFAM" id="SSF53474">
    <property type="entry name" value="alpha/beta-Hydrolases"/>
    <property type="match status" value="1"/>
</dbReference>
<reference evidence="5" key="1">
    <citation type="journal article" date="2010" name="Environ. Microbiol.">
        <title>The genome of Syntrophomonas wolfei: new insights into syntrophic metabolism and biohydrogen production.</title>
        <authorList>
            <person name="Sieber J.R."/>
            <person name="Sims D.R."/>
            <person name="Han C."/>
            <person name="Kim E."/>
            <person name="Lykidis A."/>
            <person name="Lapidus A.L."/>
            <person name="McDonnald E."/>
            <person name="Rohlin L."/>
            <person name="Culley D.E."/>
            <person name="Gunsalus R."/>
            <person name="McInerney M.J."/>
        </authorList>
    </citation>
    <scope>NUCLEOTIDE SEQUENCE [LARGE SCALE GENOMIC DNA]</scope>
    <source>
        <strain evidence="5">DSM 2245B / Goettingen</strain>
    </source>
</reference>
<dbReference type="Proteomes" id="UP000001968">
    <property type="component" value="Chromosome"/>
</dbReference>
<dbReference type="SUPFAM" id="SSF82171">
    <property type="entry name" value="DPP6 N-terminal domain-like"/>
    <property type="match status" value="1"/>
</dbReference>
<evidence type="ECO:0000259" key="3">
    <source>
        <dbReference type="Pfam" id="PF00326"/>
    </source>
</evidence>
<keyword evidence="5" id="KW-1185">Reference proteome</keyword>
<name>Q0AU17_SYNWW</name>
<dbReference type="RefSeq" id="WP_011641869.1">
    <property type="nucleotide sequence ID" value="NC_008346.1"/>
</dbReference>
<feature type="region of interest" description="Disordered" evidence="2">
    <location>
        <begin position="188"/>
        <end position="210"/>
    </location>
</feature>
<dbReference type="GO" id="GO:0006508">
    <property type="term" value="P:proteolysis"/>
    <property type="evidence" value="ECO:0007669"/>
    <property type="project" value="InterPro"/>
</dbReference>
<gene>
    <name evidence="4" type="ordered locus">Swol_2498</name>
</gene>
<feature type="compositionally biased region" description="Low complexity" evidence="2">
    <location>
        <begin position="188"/>
        <end position="198"/>
    </location>
</feature>